<dbReference type="GO" id="GO:0016740">
    <property type="term" value="F:transferase activity"/>
    <property type="evidence" value="ECO:0007669"/>
    <property type="project" value="UniProtKB-KW"/>
</dbReference>
<dbReference type="PANTHER" id="PTHR30576">
    <property type="entry name" value="COLANIC BIOSYNTHESIS UDP-GLUCOSE LIPID CARRIER TRANSFERASE"/>
    <property type="match status" value="1"/>
</dbReference>
<name>A0ABP7UVG3_9FLAO</name>
<dbReference type="Proteomes" id="UP001500426">
    <property type="component" value="Unassembled WGS sequence"/>
</dbReference>
<keyword evidence="4" id="KW-0808">Transferase</keyword>
<organism evidence="4 5">
    <name type="scientific">Flavobacterium chungnamense</name>
    <dbReference type="NCBI Taxonomy" id="706182"/>
    <lineage>
        <taxon>Bacteria</taxon>
        <taxon>Pseudomonadati</taxon>
        <taxon>Bacteroidota</taxon>
        <taxon>Flavobacteriia</taxon>
        <taxon>Flavobacteriales</taxon>
        <taxon>Flavobacteriaceae</taxon>
        <taxon>Flavobacterium</taxon>
    </lineage>
</organism>
<dbReference type="InterPro" id="IPR003362">
    <property type="entry name" value="Bact_transf"/>
</dbReference>
<dbReference type="PANTHER" id="PTHR30576:SF20">
    <property type="entry name" value="QUINOVOSAMINEPHOSPHOTRANSFERAE-RELATED"/>
    <property type="match status" value="1"/>
</dbReference>
<keyword evidence="2" id="KW-0472">Membrane</keyword>
<evidence type="ECO:0000259" key="3">
    <source>
        <dbReference type="Pfam" id="PF02397"/>
    </source>
</evidence>
<sequence>MNSKYLYLKRFFDFLFALIGILLLVPVFIPIIILLKFTAEGEIFYRQERIGKSMKSFYILKFATMLKNSSKIGHGSLTVRNDPRITKAGVWLRRTKINELPQLWNVLIGDMSFIGPRPLLLKGIGMYSEEARLKIVSTKPGITGIGSLIFRDEEKLVTIYNEKGYDSKEYYQLYIFPFKGQLESWYITRQSFLLDFKILFATFWSVLTNQINFIFRLFPSLPNRPEILTQNYLLKLKKI</sequence>
<keyword evidence="2" id="KW-1133">Transmembrane helix</keyword>
<evidence type="ECO:0000313" key="4">
    <source>
        <dbReference type="EMBL" id="GAA4053810.1"/>
    </source>
</evidence>
<keyword evidence="5" id="KW-1185">Reference proteome</keyword>
<feature type="transmembrane region" description="Helical" evidence="2">
    <location>
        <begin position="12"/>
        <end position="35"/>
    </location>
</feature>
<dbReference type="EMBL" id="BAABCS010000019">
    <property type="protein sequence ID" value="GAA4053810.1"/>
    <property type="molecule type" value="Genomic_DNA"/>
</dbReference>
<comment type="similarity">
    <text evidence="1">Belongs to the bacterial sugar transferase family.</text>
</comment>
<accession>A0ABP7UVG3</accession>
<proteinExistence type="inferred from homology"/>
<evidence type="ECO:0000256" key="2">
    <source>
        <dbReference type="SAM" id="Phobius"/>
    </source>
</evidence>
<keyword evidence="2" id="KW-0812">Transmembrane</keyword>
<reference evidence="5" key="1">
    <citation type="journal article" date="2019" name="Int. J. Syst. Evol. Microbiol.">
        <title>The Global Catalogue of Microorganisms (GCM) 10K type strain sequencing project: providing services to taxonomists for standard genome sequencing and annotation.</title>
        <authorList>
            <consortium name="The Broad Institute Genomics Platform"/>
            <consortium name="The Broad Institute Genome Sequencing Center for Infectious Disease"/>
            <person name="Wu L."/>
            <person name="Ma J."/>
        </authorList>
    </citation>
    <scope>NUCLEOTIDE SEQUENCE [LARGE SCALE GENOMIC DNA]</scope>
    <source>
        <strain evidence="5">JCM 17068</strain>
    </source>
</reference>
<evidence type="ECO:0000256" key="1">
    <source>
        <dbReference type="ARBA" id="ARBA00006464"/>
    </source>
</evidence>
<dbReference type="Pfam" id="PF02397">
    <property type="entry name" value="Bac_transf"/>
    <property type="match status" value="1"/>
</dbReference>
<protein>
    <submittedName>
        <fullName evidence="4">Sugar transferase</fullName>
    </submittedName>
</protein>
<dbReference type="RefSeq" id="WP_345094196.1">
    <property type="nucleotide sequence ID" value="NZ_BAABCS010000019.1"/>
</dbReference>
<comment type="caution">
    <text evidence="4">The sequence shown here is derived from an EMBL/GenBank/DDBJ whole genome shotgun (WGS) entry which is preliminary data.</text>
</comment>
<gene>
    <name evidence="4" type="ORF">GCM10022388_20300</name>
</gene>
<feature type="domain" description="Bacterial sugar transferase" evidence="3">
    <location>
        <begin position="9"/>
        <end position="207"/>
    </location>
</feature>
<evidence type="ECO:0000313" key="5">
    <source>
        <dbReference type="Proteomes" id="UP001500426"/>
    </source>
</evidence>